<name>A0ABQ9NS60_9PEZI</name>
<evidence type="ECO:0000256" key="3">
    <source>
        <dbReference type="ARBA" id="ARBA00015797"/>
    </source>
</evidence>
<dbReference type="InterPro" id="IPR036652">
    <property type="entry name" value="YjeF_N_dom_sf"/>
</dbReference>
<sequence>MASAFIGLTVLVTLRHPPNTLVQGVVANVIPETATLLLQNAFYTADGYYPPGGIRVEGSQIADLEVKNGPPVPAHPHVHPPSHQNHGSLPSPQTLATGTNHTSFVPTPAASVIVSHQRQAFVDPAILSYGKRPSGTPVKAANDAVPQAIPAPQEAPATPIKHLAAAAATALPLNTSPFVGEARRPSSKARSAEKRQADAAATLTAPFSGMDLGAANEALDDTDEPTVIGGSVRRASLTKTRSGLPMDTPSKPGDTMKRTRRGGKGKRRGSQHGAFPGGNDAEALESSPEVARKVGPNGNLRGKGWRQTPILQDEPTTSPRTPGVIGGRIGREAVTSSNCKTRRQQAVEATNGWATEDATDVQELPEFDFEANLSKFDKRTVFNQIRNEDTTADEDRLVSHNRLPPARPGTYGGKNLHPTENVLDKPTPRGRSDDFTSTEEDDSDFDSGRVSRRSASRASMKRPPYCSGSGVQDDPLPPVPTSGSFSGSLPTALLNRSNRTLTRTVYSPSHLSNSPKPSAHRPTPPMSPSLLSQPATGHATLRLASSDCICNTITPGGMQAVEEAAEIEYGLTEDIMAENSARGIAEVALSAINPGGRRLARETLALNAKPVIVVLAGNHRSGARATAAARHLHARGPRVMVCVLGYERQADWDKDLRRQVALFRAMGGLVKGWETVKSALRKLDAPPELIVDALLGRGREFEALGAEDRATAMECVGWANKSRAQVLAVEGPSGVNGSTGEVGIIEGEPFEIRANHVVALGAPRVGLLRALEKGHGLGDPLWHIWVVDIGINRPWRTHGPSPGGLAGLDAKKGRGIRFGGEWVVGVRFEKGDGLGRGSG</sequence>
<dbReference type="InterPro" id="IPR004443">
    <property type="entry name" value="YjeF_N_dom"/>
</dbReference>
<feature type="compositionally biased region" description="Basic and acidic residues" evidence="5">
    <location>
        <begin position="422"/>
        <end position="434"/>
    </location>
</feature>
<keyword evidence="9" id="KW-1185">Reference proteome</keyword>
<evidence type="ECO:0000259" key="6">
    <source>
        <dbReference type="PROSITE" id="PS51385"/>
    </source>
</evidence>
<evidence type="ECO:0000256" key="2">
    <source>
        <dbReference type="ARBA" id="ARBA00006610"/>
    </source>
</evidence>
<proteinExistence type="inferred from homology"/>
<dbReference type="EMBL" id="JAPDRL010000044">
    <property type="protein sequence ID" value="KAJ9663259.1"/>
    <property type="molecule type" value="Genomic_DNA"/>
</dbReference>
<dbReference type="InterPro" id="IPR025762">
    <property type="entry name" value="DFDF"/>
</dbReference>
<evidence type="ECO:0000256" key="1">
    <source>
        <dbReference type="ARBA" id="ARBA00004201"/>
    </source>
</evidence>
<feature type="region of interest" description="Disordered" evidence="5">
    <location>
        <begin position="506"/>
        <end position="536"/>
    </location>
</feature>
<keyword evidence="4" id="KW-0963">Cytoplasm</keyword>
<dbReference type="PROSITE" id="PS51512">
    <property type="entry name" value="DFDF"/>
    <property type="match status" value="1"/>
</dbReference>
<protein>
    <recommendedName>
        <fullName evidence="3">Enhancer of mRNA-decapping protein 3</fullName>
    </recommendedName>
</protein>
<dbReference type="SUPFAM" id="SSF64153">
    <property type="entry name" value="YjeF N-terminal domain-like"/>
    <property type="match status" value="1"/>
</dbReference>
<feature type="compositionally biased region" description="Acidic residues" evidence="5">
    <location>
        <begin position="436"/>
        <end position="445"/>
    </location>
</feature>
<dbReference type="PANTHER" id="PTHR13612:SF0">
    <property type="entry name" value="ENHANCER OF MRNA-DECAPPING PROTEIN 3"/>
    <property type="match status" value="1"/>
</dbReference>
<feature type="domain" description="YjeF N-terminal" evidence="6">
    <location>
        <begin position="558"/>
        <end position="797"/>
    </location>
</feature>
<evidence type="ECO:0000313" key="9">
    <source>
        <dbReference type="Proteomes" id="UP001172684"/>
    </source>
</evidence>
<feature type="compositionally biased region" description="Polar residues" evidence="5">
    <location>
        <begin position="481"/>
        <end position="491"/>
    </location>
</feature>
<feature type="region of interest" description="Disordered" evidence="5">
    <location>
        <begin position="392"/>
        <end position="491"/>
    </location>
</feature>
<dbReference type="PROSITE" id="PS51385">
    <property type="entry name" value="YJEF_N"/>
    <property type="match status" value="1"/>
</dbReference>
<dbReference type="InterPro" id="IPR019050">
    <property type="entry name" value="FDF_dom"/>
</dbReference>
<dbReference type="Pfam" id="PF03853">
    <property type="entry name" value="YjeF_N"/>
    <property type="match status" value="1"/>
</dbReference>
<dbReference type="Proteomes" id="UP001172684">
    <property type="component" value="Unassembled WGS sequence"/>
</dbReference>
<accession>A0ABQ9NS60</accession>
<organism evidence="8 9">
    <name type="scientific">Coniosporium apollinis</name>
    <dbReference type="NCBI Taxonomy" id="61459"/>
    <lineage>
        <taxon>Eukaryota</taxon>
        <taxon>Fungi</taxon>
        <taxon>Dikarya</taxon>
        <taxon>Ascomycota</taxon>
        <taxon>Pezizomycotina</taxon>
        <taxon>Dothideomycetes</taxon>
        <taxon>Dothideomycetes incertae sedis</taxon>
        <taxon>Coniosporium</taxon>
    </lineage>
</organism>
<evidence type="ECO:0000256" key="5">
    <source>
        <dbReference type="SAM" id="MobiDB-lite"/>
    </source>
</evidence>
<feature type="region of interest" description="Disordered" evidence="5">
    <location>
        <begin position="177"/>
        <end position="204"/>
    </location>
</feature>
<dbReference type="PANTHER" id="PTHR13612">
    <property type="entry name" value="ENHANCER OF MRNA-DECAPPING PROTEIN 3"/>
    <property type="match status" value="1"/>
</dbReference>
<gene>
    <name evidence="8" type="primary">EDC3</name>
    <name evidence="8" type="ORF">H2201_005703</name>
</gene>
<feature type="region of interest" description="Disordered" evidence="5">
    <location>
        <begin position="218"/>
        <end position="327"/>
    </location>
</feature>
<feature type="compositionally biased region" description="Polar residues" evidence="5">
    <location>
        <begin position="84"/>
        <end position="98"/>
    </location>
</feature>
<comment type="similarity">
    <text evidence="2">Belongs to the EDC3 family.</text>
</comment>
<dbReference type="Gene3D" id="3.40.50.10260">
    <property type="entry name" value="YjeF N-terminal domain"/>
    <property type="match status" value="1"/>
</dbReference>
<comment type="subcellular location">
    <subcellularLocation>
        <location evidence="1">Cytoplasm</location>
        <location evidence="1">P-body</location>
    </subcellularLocation>
</comment>
<feature type="compositionally biased region" description="Polar residues" evidence="5">
    <location>
        <begin position="506"/>
        <end position="516"/>
    </location>
</feature>
<evidence type="ECO:0000313" key="8">
    <source>
        <dbReference type="EMBL" id="KAJ9663259.1"/>
    </source>
</evidence>
<feature type="compositionally biased region" description="Basic residues" evidence="5">
    <location>
        <begin position="258"/>
        <end position="270"/>
    </location>
</feature>
<evidence type="ECO:0000259" key="7">
    <source>
        <dbReference type="PROSITE" id="PS51512"/>
    </source>
</evidence>
<comment type="caution">
    <text evidence="8">The sequence shown here is derived from an EMBL/GenBank/DDBJ whole genome shotgun (WGS) entry which is preliminary data.</text>
</comment>
<evidence type="ECO:0000256" key="4">
    <source>
        <dbReference type="ARBA" id="ARBA00022490"/>
    </source>
</evidence>
<dbReference type="SMART" id="SM01199">
    <property type="entry name" value="FDF"/>
    <property type="match status" value="1"/>
</dbReference>
<dbReference type="Pfam" id="PF09532">
    <property type="entry name" value="FDF"/>
    <property type="match status" value="1"/>
</dbReference>
<feature type="region of interest" description="Disordered" evidence="5">
    <location>
        <begin position="66"/>
        <end position="98"/>
    </location>
</feature>
<reference evidence="8" key="1">
    <citation type="submission" date="2022-10" db="EMBL/GenBank/DDBJ databases">
        <title>Culturing micro-colonial fungi from biological soil crusts in the Mojave desert and describing Neophaeococcomyces mojavensis, and introducing the new genera and species Taxawa tesnikishii.</title>
        <authorList>
            <person name="Kurbessoian T."/>
            <person name="Stajich J.E."/>
        </authorList>
    </citation>
    <scope>NUCLEOTIDE SEQUENCE</scope>
    <source>
        <strain evidence="8">TK_1</strain>
    </source>
</reference>
<feature type="domain" description="DFDF" evidence="7">
    <location>
        <begin position="355"/>
        <end position="391"/>
    </location>
</feature>